<dbReference type="OrthoDB" id="9925411at2"/>
<evidence type="ECO:0000313" key="3">
    <source>
        <dbReference type="Proteomes" id="UP000078428"/>
    </source>
</evidence>
<comment type="caution">
    <text evidence="2">The sequence shown here is derived from an EMBL/GenBank/DDBJ whole genome shotgun (WGS) entry which is preliminary data.</text>
</comment>
<dbReference type="STRING" id="1285242.A6A04_00190"/>
<gene>
    <name evidence="2" type="ORF">A6A04_00190</name>
</gene>
<proteinExistence type="predicted"/>
<feature type="region of interest" description="Disordered" evidence="1">
    <location>
        <begin position="1"/>
        <end position="21"/>
    </location>
</feature>
<dbReference type="EMBL" id="LWQT01000044">
    <property type="protein sequence ID" value="OAN52165.1"/>
    <property type="molecule type" value="Genomic_DNA"/>
</dbReference>
<protein>
    <submittedName>
        <fullName evidence="2">Uncharacterized protein</fullName>
    </submittedName>
</protein>
<dbReference type="Proteomes" id="UP000078428">
    <property type="component" value="Unassembled WGS sequence"/>
</dbReference>
<keyword evidence="3" id="KW-1185">Reference proteome</keyword>
<evidence type="ECO:0000313" key="2">
    <source>
        <dbReference type="EMBL" id="OAN52165.1"/>
    </source>
</evidence>
<reference evidence="2 3" key="1">
    <citation type="submission" date="2016-04" db="EMBL/GenBank/DDBJ databases">
        <title>Draft genome sequence of freshwater magnetotactic bacteria Magnetospirillum marisnigri SP-1 and Magnetospirillum moscoviense BB-1.</title>
        <authorList>
            <person name="Koziaeva V."/>
            <person name="Dziuba M.V."/>
            <person name="Ivanov T.M."/>
            <person name="Kuznetsov B."/>
            <person name="Grouzdev D.S."/>
        </authorList>
    </citation>
    <scope>NUCLEOTIDE SEQUENCE [LARGE SCALE GENOMIC DNA]</scope>
    <source>
        <strain evidence="2 3">SP-1</strain>
    </source>
</reference>
<organism evidence="2 3">
    <name type="scientific">Paramagnetospirillum marisnigri</name>
    <dbReference type="NCBI Taxonomy" id="1285242"/>
    <lineage>
        <taxon>Bacteria</taxon>
        <taxon>Pseudomonadati</taxon>
        <taxon>Pseudomonadota</taxon>
        <taxon>Alphaproteobacteria</taxon>
        <taxon>Rhodospirillales</taxon>
        <taxon>Magnetospirillaceae</taxon>
        <taxon>Paramagnetospirillum</taxon>
    </lineage>
</organism>
<dbReference type="AlphaFoldDB" id="A0A178MRS5"/>
<evidence type="ECO:0000256" key="1">
    <source>
        <dbReference type="SAM" id="MobiDB-lite"/>
    </source>
</evidence>
<dbReference type="RefSeq" id="WP_068490935.1">
    <property type="nucleotide sequence ID" value="NZ_LWQT01000044.1"/>
</dbReference>
<name>A0A178MRS5_9PROT</name>
<sequence length="63" mass="6877">MSETSISPGGEEISARTQKPKGWLARAFGRSQGVEAPQTGRNFDFNALHRSLTTLERQAKSGE</sequence>
<accession>A0A178MRS5</accession>